<evidence type="ECO:0000259" key="7">
    <source>
        <dbReference type="PROSITE" id="PS50850"/>
    </source>
</evidence>
<sequence>MSSVMEDDKKRGVVFDAPVAAKTEVGQETSLEHVMYADFAGRSTQWKKEQESRLLKKIDLRLMPLLTLIYLLNYLDRANLAQARQGSLEKDLDMTGADYNLATSIFFVGYLFMQLPSNILITKVRPSIYLATVVTLWGVVSTCNAAAKNLTHLIIVRFFLGFAEAPFFPGAVYIMSCWYTRAELTRRVAWFYTGSSLASMFGGLIGYGVLKDLDGAAGLSGWRWLFIIEGIATISVALFAAVILPDYPKTSKWLSEEERAFACWRLAKDINADKESDTANIPKGLMAGVKLAFQDYRIYLFIVIHHLNSLAATITFFFPSIVETLDVPKLTALLLTVPVWFTTFLVCVAANFTAAKTNDKSIHIMLLTAVAAVGSVVLVTTTSFASRYFAMFLVPIGFSASYTIIVSWISNSFPLPDVKRSSAIAIINSIGNTASIYGSYMYEKDTAPQYLPGGAATAGVCVAIIIVTYILRRVHIWENSKLDEAEMEAEGAEAGIVAPPPPSRMTPPGYRYLY</sequence>
<dbReference type="EMBL" id="CDHN01000002">
    <property type="protein sequence ID" value="CEJ85504.1"/>
    <property type="molecule type" value="Genomic_DNA"/>
</dbReference>
<evidence type="ECO:0000256" key="1">
    <source>
        <dbReference type="ARBA" id="ARBA00004141"/>
    </source>
</evidence>
<dbReference type="HOGENOM" id="CLU_001265_0_6_1"/>
<dbReference type="AlphaFoldDB" id="A0A0A1TBW5"/>
<dbReference type="Proteomes" id="UP000039046">
    <property type="component" value="Unassembled WGS sequence"/>
</dbReference>
<feature type="transmembrane region" description="Helical" evidence="6">
    <location>
        <begin position="421"/>
        <end position="438"/>
    </location>
</feature>
<dbReference type="InterPro" id="IPR011701">
    <property type="entry name" value="MFS"/>
</dbReference>
<feature type="transmembrane region" description="Helical" evidence="6">
    <location>
        <begin position="188"/>
        <end position="210"/>
    </location>
</feature>
<dbReference type="GO" id="GO:0022857">
    <property type="term" value="F:transmembrane transporter activity"/>
    <property type="evidence" value="ECO:0007669"/>
    <property type="project" value="InterPro"/>
</dbReference>
<accession>A0A0A1TBW5</accession>
<feature type="transmembrane region" description="Helical" evidence="6">
    <location>
        <begin position="101"/>
        <end position="121"/>
    </location>
</feature>
<dbReference type="PANTHER" id="PTHR43791:SF20">
    <property type="entry name" value="TRANSPORTER, PUTATIVE (AFU_ORTHOLOGUE AFUA_3G14670)-RELATED"/>
    <property type="match status" value="1"/>
</dbReference>
<feature type="transmembrane region" description="Helical" evidence="6">
    <location>
        <begin position="298"/>
        <end position="318"/>
    </location>
</feature>
<feature type="transmembrane region" description="Helical" evidence="6">
    <location>
        <begin position="388"/>
        <end position="409"/>
    </location>
</feature>
<evidence type="ECO:0000256" key="5">
    <source>
        <dbReference type="ARBA" id="ARBA00023136"/>
    </source>
</evidence>
<feature type="transmembrane region" description="Helical" evidence="6">
    <location>
        <begin position="128"/>
        <end position="147"/>
    </location>
</feature>
<reference evidence="8 9" key="1">
    <citation type="journal article" date="2015" name="Genome Announc.">
        <title>Draft Genome Sequence and Gene Annotation of the Entomopathogenic Fungus Verticillium hemipterigenum.</title>
        <authorList>
            <person name="Horn F."/>
            <person name="Habel A."/>
            <person name="Scharf D.H."/>
            <person name="Dworschak J."/>
            <person name="Brakhage A.A."/>
            <person name="Guthke R."/>
            <person name="Hertweck C."/>
            <person name="Linde J."/>
        </authorList>
    </citation>
    <scope>NUCLEOTIDE SEQUENCE [LARGE SCALE GENOMIC DNA]</scope>
</reference>
<dbReference type="FunFam" id="1.20.1250.20:FF:000057">
    <property type="entry name" value="MFS general substrate transporter"/>
    <property type="match status" value="1"/>
</dbReference>
<keyword evidence="2" id="KW-0813">Transport</keyword>
<evidence type="ECO:0000256" key="3">
    <source>
        <dbReference type="ARBA" id="ARBA00022692"/>
    </source>
</evidence>
<protein>
    <recommendedName>
        <fullName evidence="7">Major facilitator superfamily (MFS) profile domain-containing protein</fullName>
    </recommendedName>
</protein>
<dbReference type="Pfam" id="PF07690">
    <property type="entry name" value="MFS_1"/>
    <property type="match status" value="1"/>
</dbReference>
<name>A0A0A1TBW5_9HYPO</name>
<dbReference type="Gene3D" id="1.20.1250.20">
    <property type="entry name" value="MFS general substrate transporter like domains"/>
    <property type="match status" value="2"/>
</dbReference>
<dbReference type="InterPro" id="IPR020846">
    <property type="entry name" value="MFS_dom"/>
</dbReference>
<organism evidence="8 9">
    <name type="scientific">[Torrubiella] hemipterigena</name>
    <dbReference type="NCBI Taxonomy" id="1531966"/>
    <lineage>
        <taxon>Eukaryota</taxon>
        <taxon>Fungi</taxon>
        <taxon>Dikarya</taxon>
        <taxon>Ascomycota</taxon>
        <taxon>Pezizomycotina</taxon>
        <taxon>Sordariomycetes</taxon>
        <taxon>Hypocreomycetidae</taxon>
        <taxon>Hypocreales</taxon>
        <taxon>Clavicipitaceae</taxon>
        <taxon>Clavicipitaceae incertae sedis</taxon>
        <taxon>'Torrubiella' clade</taxon>
    </lineage>
</organism>
<dbReference type="GO" id="GO:0016020">
    <property type="term" value="C:membrane"/>
    <property type="evidence" value="ECO:0007669"/>
    <property type="project" value="UniProtKB-SubCell"/>
</dbReference>
<dbReference type="PROSITE" id="PS50850">
    <property type="entry name" value="MFS"/>
    <property type="match status" value="1"/>
</dbReference>
<evidence type="ECO:0000256" key="2">
    <source>
        <dbReference type="ARBA" id="ARBA00022448"/>
    </source>
</evidence>
<feature type="transmembrane region" description="Helical" evidence="6">
    <location>
        <begin position="153"/>
        <end position="176"/>
    </location>
</feature>
<keyword evidence="3 6" id="KW-0812">Transmembrane</keyword>
<gene>
    <name evidence="8" type="ORF">VHEMI03792</name>
</gene>
<evidence type="ECO:0000256" key="4">
    <source>
        <dbReference type="ARBA" id="ARBA00022989"/>
    </source>
</evidence>
<feature type="transmembrane region" description="Helical" evidence="6">
    <location>
        <begin position="450"/>
        <end position="471"/>
    </location>
</feature>
<dbReference type="FunFam" id="1.20.1250.20:FF:000013">
    <property type="entry name" value="MFS general substrate transporter"/>
    <property type="match status" value="1"/>
</dbReference>
<evidence type="ECO:0000256" key="6">
    <source>
        <dbReference type="SAM" id="Phobius"/>
    </source>
</evidence>
<feature type="transmembrane region" description="Helical" evidence="6">
    <location>
        <begin position="222"/>
        <end position="244"/>
    </location>
</feature>
<keyword evidence="5 6" id="KW-0472">Membrane</keyword>
<dbReference type="PANTHER" id="PTHR43791">
    <property type="entry name" value="PERMEASE-RELATED"/>
    <property type="match status" value="1"/>
</dbReference>
<proteinExistence type="predicted"/>
<evidence type="ECO:0000313" key="8">
    <source>
        <dbReference type="EMBL" id="CEJ85504.1"/>
    </source>
</evidence>
<keyword evidence="4 6" id="KW-1133">Transmembrane helix</keyword>
<keyword evidence="9" id="KW-1185">Reference proteome</keyword>
<dbReference type="SUPFAM" id="SSF103473">
    <property type="entry name" value="MFS general substrate transporter"/>
    <property type="match status" value="1"/>
</dbReference>
<feature type="transmembrane region" description="Helical" evidence="6">
    <location>
        <begin position="330"/>
        <end position="352"/>
    </location>
</feature>
<dbReference type="OrthoDB" id="2250022at2759"/>
<comment type="subcellular location">
    <subcellularLocation>
        <location evidence="1">Membrane</location>
        <topology evidence="1">Multi-pass membrane protein</topology>
    </subcellularLocation>
</comment>
<feature type="domain" description="Major facilitator superfamily (MFS) profile" evidence="7">
    <location>
        <begin position="62"/>
        <end position="475"/>
    </location>
</feature>
<dbReference type="InterPro" id="IPR036259">
    <property type="entry name" value="MFS_trans_sf"/>
</dbReference>
<evidence type="ECO:0000313" key="9">
    <source>
        <dbReference type="Proteomes" id="UP000039046"/>
    </source>
</evidence>
<feature type="transmembrane region" description="Helical" evidence="6">
    <location>
        <begin position="364"/>
        <end position="382"/>
    </location>
</feature>